<name>A0A8S5NN18_9CAUD</name>
<accession>A0A8S5NN18</accession>
<proteinExistence type="predicted"/>
<evidence type="ECO:0000313" key="1">
    <source>
        <dbReference type="EMBL" id="DAD96197.1"/>
    </source>
</evidence>
<reference evidence="1" key="1">
    <citation type="journal article" date="2021" name="Proc. Natl. Acad. Sci. U.S.A.">
        <title>A Catalog of Tens of Thousands of Viruses from Human Metagenomes Reveals Hidden Associations with Chronic Diseases.</title>
        <authorList>
            <person name="Tisza M.J."/>
            <person name="Buck C.B."/>
        </authorList>
    </citation>
    <scope>NUCLEOTIDE SEQUENCE</scope>
    <source>
        <strain evidence="1">CtlnK45</strain>
    </source>
</reference>
<organism evidence="1">
    <name type="scientific">Myoviridae sp. ctlnK45</name>
    <dbReference type="NCBI Taxonomy" id="2826693"/>
    <lineage>
        <taxon>Viruses</taxon>
        <taxon>Duplodnaviria</taxon>
        <taxon>Heunggongvirae</taxon>
        <taxon>Uroviricota</taxon>
        <taxon>Caudoviricetes</taxon>
    </lineage>
</organism>
<sequence>MDTTTFIFVLIGVATAAAWPLRIVDLIERGNRHETR</sequence>
<dbReference type="EMBL" id="BK015212">
    <property type="protein sequence ID" value="DAD96197.1"/>
    <property type="molecule type" value="Genomic_DNA"/>
</dbReference>
<protein>
    <submittedName>
        <fullName evidence="1">Uncharacterized protein</fullName>
    </submittedName>
</protein>